<dbReference type="Gene3D" id="2.120.10.30">
    <property type="entry name" value="TolB, C-terminal domain"/>
    <property type="match status" value="1"/>
</dbReference>
<dbReference type="InterPro" id="IPR011042">
    <property type="entry name" value="6-blade_b-propeller_TolB-like"/>
</dbReference>
<accession>A0A0H0CPH1</accession>
<organism evidence="5">
    <name type="scientific">Enterobacter kobei</name>
    <dbReference type="NCBI Taxonomy" id="208224"/>
    <lineage>
        <taxon>Bacteria</taxon>
        <taxon>Pseudomonadati</taxon>
        <taxon>Pseudomonadota</taxon>
        <taxon>Gammaproteobacteria</taxon>
        <taxon>Enterobacterales</taxon>
        <taxon>Enterobacteriaceae</taxon>
        <taxon>Enterobacter</taxon>
        <taxon>Enterobacter cloacae complex</taxon>
    </lineage>
</organism>
<dbReference type="PANTHER" id="PTHR10009">
    <property type="entry name" value="PROTEIN YELLOW-RELATED"/>
    <property type="match status" value="1"/>
</dbReference>
<dbReference type="PANTHER" id="PTHR10009:SF18">
    <property type="entry name" value="PROTEIN YELLOW-LIKE PROTEIN"/>
    <property type="match status" value="1"/>
</dbReference>
<dbReference type="Proteomes" id="UP000613022">
    <property type="component" value="Unassembled WGS sequence"/>
</dbReference>
<keyword evidence="3" id="KW-0732">Signal</keyword>
<feature type="chain" id="PRO_5042696030" evidence="3">
    <location>
        <begin position="26"/>
        <end position="405"/>
    </location>
</feature>
<dbReference type="AlphaFoldDB" id="A0A2J0PKC0"/>
<dbReference type="GO" id="GO:0005576">
    <property type="term" value="C:extracellular region"/>
    <property type="evidence" value="ECO:0007669"/>
    <property type="project" value="UniProtKB-SubCell"/>
</dbReference>
<reference evidence="5 6" key="1">
    <citation type="journal article" date="2017" name="J. Antimicrob. Chemother.">
        <title>Characterization of the population structure, drug resistance mechanisms and plasmids of the community-associated Enterobacter cloacae complex in China.</title>
        <authorList>
            <person name="Zhou K."/>
            <person name="Yu W."/>
            <person name="Cao X."/>
            <person name="Shen P."/>
            <person name="Lu H."/>
            <person name="Luo Q."/>
            <person name="Rossen J.W.A."/>
            <person name="Xiao Y."/>
        </authorList>
    </citation>
    <scope>NUCLEOTIDE SEQUENCE [LARGE SCALE GENOMIC DNA]</scope>
    <source>
        <strain evidence="5">ECC1097</strain>
    </source>
</reference>
<evidence type="ECO:0000313" key="5">
    <source>
        <dbReference type="EMBL" id="PJD75139.1"/>
    </source>
</evidence>
<keyword evidence="2" id="KW-0964">Secreted</keyword>
<dbReference type="RefSeq" id="WP_014882709.1">
    <property type="nucleotide sequence ID" value="NC_018405.1"/>
</dbReference>
<evidence type="ECO:0000256" key="3">
    <source>
        <dbReference type="SAM" id="SignalP"/>
    </source>
</evidence>
<dbReference type="OrthoDB" id="9797664at2"/>
<accession>A0A0F0XUL2</accession>
<sequence>MSYRIGTFPAIAMAALFSFASCASAADQMPLEHWRSYSGVSWDKPENVQMPAVFSGSVNAPLAGIHFDAKGRAFVSTPRLISASAPATLNILDTDPQSGPARLTAFPSRERNAVDSAPDQNLRNVLGFYVDRKNGWLWALDMGFIAGETESPSGSQKLVVLDLDSGRTVKRIPLDGVADRKASFLNDVVVDENHRIAYISDSGSRSAPENRVGLIVVDFATGTARRVLNSHPALQIEPGVNVISHGAEVWPGKPLLIGINGIALSPDAETLYWTVTTGTHAYAVPTAVLKQHDSTDAQIAAQIQNLGTVGGNTDGLVTDAKGYLYITDVTHNGIVRYDPKTRKMLLIAANEAIKWPDTPAIRPDGDLIFTSSSLNDHFAGMVKPGHERYDLWRLRQDTNPPMNTR</sequence>
<dbReference type="SUPFAM" id="SSF63829">
    <property type="entry name" value="Calcium-dependent phosphotriesterase"/>
    <property type="match status" value="1"/>
</dbReference>
<feature type="signal peptide" evidence="3">
    <location>
        <begin position="1"/>
        <end position="25"/>
    </location>
</feature>
<evidence type="ECO:0000313" key="4">
    <source>
        <dbReference type="EMBL" id="MBC6325451.1"/>
    </source>
</evidence>
<proteinExistence type="predicted"/>
<dbReference type="KEGG" id="eno:ECENHK_04760"/>
<reference evidence="4" key="2">
    <citation type="submission" date="2020-08" db="EMBL/GenBank/DDBJ databases">
        <title>Distribution of Beta-Lactamase Producing Gram-Negative Bacterial Isolates in Isabela River of Santo Domingo, Dominican Republic.</title>
        <authorList>
            <person name="Calderon V."/>
            <person name="Del Rosario C."/>
            <person name="Duarte A."/>
            <person name="Bonnelly R."/>
            <person name="Barauna R."/>
            <person name="Ramos R.T."/>
            <person name="Perdomo O.P."/>
            <person name="Rodriguez De Francisco L.E."/>
            <person name="Franco De Los Santos E.F."/>
        </authorList>
    </citation>
    <scope>NUCLEOTIDE SEQUENCE</scope>
    <source>
        <strain evidence="4">INTEC_BI4_1.1</strain>
    </source>
</reference>
<dbReference type="EMBL" id="JACSEP010000111">
    <property type="protein sequence ID" value="MBC6325451.1"/>
    <property type="molecule type" value="Genomic_DNA"/>
</dbReference>
<dbReference type="InterPro" id="IPR017996">
    <property type="entry name" value="MRJP/yellow-related"/>
</dbReference>
<protein>
    <submittedName>
        <fullName evidence="4">SMP-30/gluconolactonase/LRE family protein</fullName>
    </submittedName>
</protein>
<gene>
    <name evidence="5" type="ORF">B9Q37_06000</name>
    <name evidence="4" type="ORF">H9R40_20140</name>
</gene>
<comment type="subcellular location">
    <subcellularLocation>
        <location evidence="1">Secreted</location>
    </subcellularLocation>
</comment>
<dbReference type="EMBL" id="NEEU01000003">
    <property type="protein sequence ID" value="PJD75139.1"/>
    <property type="molecule type" value="Genomic_DNA"/>
</dbReference>
<comment type="caution">
    <text evidence="5">The sequence shown here is derived from an EMBL/GenBank/DDBJ whole genome shotgun (WGS) entry which is preliminary data.</text>
</comment>
<dbReference type="Pfam" id="PF03022">
    <property type="entry name" value="MRJP"/>
    <property type="match status" value="1"/>
</dbReference>
<dbReference type="Proteomes" id="UP000230495">
    <property type="component" value="Unassembled WGS sequence"/>
</dbReference>
<evidence type="ECO:0000313" key="6">
    <source>
        <dbReference type="Proteomes" id="UP000230495"/>
    </source>
</evidence>
<accession>A0A2J0PKC0</accession>
<evidence type="ECO:0000256" key="1">
    <source>
        <dbReference type="ARBA" id="ARBA00004613"/>
    </source>
</evidence>
<evidence type="ECO:0000256" key="2">
    <source>
        <dbReference type="ARBA" id="ARBA00022525"/>
    </source>
</evidence>
<dbReference type="PROSITE" id="PS51257">
    <property type="entry name" value="PROKAR_LIPOPROTEIN"/>
    <property type="match status" value="1"/>
</dbReference>
<name>A0A2J0PKC0_9ENTR</name>